<dbReference type="AlphaFoldDB" id="A0A3B4XG05"/>
<dbReference type="SUPFAM" id="SSF103657">
    <property type="entry name" value="BAR/IMD domain-like"/>
    <property type="match status" value="1"/>
</dbReference>
<evidence type="ECO:0000313" key="3">
    <source>
        <dbReference type="Ensembl" id="ENSSLDP00000015096.1"/>
    </source>
</evidence>
<evidence type="ECO:0000256" key="1">
    <source>
        <dbReference type="ARBA" id="ARBA00023054"/>
    </source>
</evidence>
<dbReference type="STRING" id="1841481.ENSSLDP00000015096"/>
<dbReference type="SMART" id="SM00055">
    <property type="entry name" value="FCH"/>
    <property type="match status" value="1"/>
</dbReference>
<dbReference type="Proteomes" id="UP000261360">
    <property type="component" value="Unplaced"/>
</dbReference>
<dbReference type="InterPro" id="IPR001060">
    <property type="entry name" value="FCH_dom"/>
</dbReference>
<dbReference type="Pfam" id="PF00611">
    <property type="entry name" value="FCH"/>
    <property type="match status" value="1"/>
</dbReference>
<sequence length="151" mass="17292">NVPSSPFAKNKQTSDHYLRAQLTDQIKVLDSQVEVKQQQLSDLSEFLRRRGDIEAEYARALDKLTERFTHKTKKKEQWGQSVCQVWSVLLTQTRLESREHAALGDTCCNTLTQRLIHSTEDTHRLHKRVSGGSVFTLHSVSSVSCKKNKNL</sequence>
<reference evidence="3" key="2">
    <citation type="submission" date="2025-09" db="UniProtKB">
        <authorList>
            <consortium name="Ensembl"/>
        </authorList>
    </citation>
    <scope>IDENTIFICATION</scope>
</reference>
<dbReference type="GeneTree" id="ENSGT00950000182824"/>
<feature type="domain" description="FCH" evidence="2">
    <location>
        <begin position="16"/>
        <end position="107"/>
    </location>
</feature>
<dbReference type="PANTHER" id="PTHR14166">
    <property type="entry name" value="SLIT-ROBO RHO GTPASE ACTIVATING PROTEIN"/>
    <property type="match status" value="1"/>
</dbReference>
<evidence type="ECO:0000313" key="4">
    <source>
        <dbReference type="Proteomes" id="UP000261360"/>
    </source>
</evidence>
<dbReference type="InterPro" id="IPR027267">
    <property type="entry name" value="AH/BAR_dom_sf"/>
</dbReference>
<evidence type="ECO:0000259" key="2">
    <source>
        <dbReference type="SMART" id="SM00055"/>
    </source>
</evidence>
<reference evidence="3" key="1">
    <citation type="submission" date="2025-08" db="UniProtKB">
        <authorList>
            <consortium name="Ensembl"/>
        </authorList>
    </citation>
    <scope>IDENTIFICATION</scope>
</reference>
<keyword evidence="1" id="KW-0175">Coiled coil</keyword>
<organism evidence="3 4">
    <name type="scientific">Seriola lalandi dorsalis</name>
    <dbReference type="NCBI Taxonomy" id="1841481"/>
    <lineage>
        <taxon>Eukaryota</taxon>
        <taxon>Metazoa</taxon>
        <taxon>Chordata</taxon>
        <taxon>Craniata</taxon>
        <taxon>Vertebrata</taxon>
        <taxon>Euteleostomi</taxon>
        <taxon>Actinopterygii</taxon>
        <taxon>Neopterygii</taxon>
        <taxon>Teleostei</taxon>
        <taxon>Neoteleostei</taxon>
        <taxon>Acanthomorphata</taxon>
        <taxon>Carangaria</taxon>
        <taxon>Carangiformes</taxon>
        <taxon>Carangidae</taxon>
        <taxon>Seriola</taxon>
    </lineage>
</organism>
<dbReference type="InterPro" id="IPR051627">
    <property type="entry name" value="SLIT-ROBO_RhoGAP"/>
</dbReference>
<keyword evidence="4" id="KW-1185">Reference proteome</keyword>
<dbReference type="Gene3D" id="1.20.1270.60">
    <property type="entry name" value="Arfaptin homology (AH) domain/BAR domain"/>
    <property type="match status" value="1"/>
</dbReference>
<proteinExistence type="predicted"/>
<dbReference type="Ensembl" id="ENSSLDT00000015671.1">
    <property type="protein sequence ID" value="ENSSLDP00000015096.1"/>
    <property type="gene ID" value="ENSSLDG00000012025.1"/>
</dbReference>
<protein>
    <recommendedName>
        <fullName evidence="2">FCH domain-containing protein</fullName>
    </recommendedName>
</protein>
<accession>A0A3B4XG05</accession>
<name>A0A3B4XG05_SERLL</name>